<evidence type="ECO:0000256" key="1">
    <source>
        <dbReference type="SAM" id="SignalP"/>
    </source>
</evidence>
<dbReference type="Gene3D" id="2.60.120.1130">
    <property type="match status" value="1"/>
</dbReference>
<dbReference type="InterPro" id="IPR038765">
    <property type="entry name" value="Papain-like_cys_pep_sf"/>
</dbReference>
<proteinExistence type="predicted"/>
<keyword evidence="1" id="KW-0732">Signal</keyword>
<dbReference type="Gene3D" id="3.10.620.30">
    <property type="match status" value="1"/>
</dbReference>
<dbReference type="RefSeq" id="WP_345100452.1">
    <property type="nucleotide sequence ID" value="NZ_BAABCV010000001.1"/>
</dbReference>
<dbReference type="Proteomes" id="UP001500841">
    <property type="component" value="Unassembled WGS sequence"/>
</dbReference>
<evidence type="ECO:0000313" key="4">
    <source>
        <dbReference type="Proteomes" id="UP001500841"/>
    </source>
</evidence>
<evidence type="ECO:0000259" key="2">
    <source>
        <dbReference type="Pfam" id="PF12969"/>
    </source>
</evidence>
<dbReference type="Pfam" id="PF12969">
    <property type="entry name" value="DUF3857"/>
    <property type="match status" value="1"/>
</dbReference>
<dbReference type="SUPFAM" id="SSF54001">
    <property type="entry name" value="Cysteine proteinases"/>
    <property type="match status" value="1"/>
</dbReference>
<feature type="chain" id="PRO_5046650829" description="DUF3857 domain-containing protein" evidence="1">
    <location>
        <begin position="20"/>
        <end position="637"/>
    </location>
</feature>
<name>A0ABP7WAN4_9SPHI</name>
<reference evidence="4" key="1">
    <citation type="journal article" date="2019" name="Int. J. Syst. Evol. Microbiol.">
        <title>The Global Catalogue of Microorganisms (GCM) 10K type strain sequencing project: providing services to taxonomists for standard genome sequencing and annotation.</title>
        <authorList>
            <consortium name="The Broad Institute Genomics Platform"/>
            <consortium name="The Broad Institute Genome Sequencing Center for Infectious Disease"/>
            <person name="Wu L."/>
            <person name="Ma J."/>
        </authorList>
    </citation>
    <scope>NUCLEOTIDE SEQUENCE [LARGE SCALE GENOMIC DNA]</scope>
    <source>
        <strain evidence="4">JCM 17085</strain>
    </source>
</reference>
<dbReference type="EMBL" id="BAABCV010000001">
    <property type="protein sequence ID" value="GAA4084840.1"/>
    <property type="molecule type" value="Genomic_DNA"/>
</dbReference>
<dbReference type="InterPro" id="IPR024618">
    <property type="entry name" value="DUF3857"/>
</dbReference>
<sequence>MKRTLLLFLLPAVSFVVHAQTNYSIDLIHKNILPYASAVVRNQETVVEIKSADNVLTHFKTAITVLNINGDHLARVMIWHNKTTLLHDVKGVIYDSFGKQIRKFNESNFEDLDASHDFSLFEDSRVKYYSPAVTDYPYTISYEYELRSKQTLTLPEWSPNPNTGLAVEKSSFKLLCKPDFNLSYKEINMPQKAVITTGDGGTKSYNWEVTDLKAIREEPYSPDDKTYLSSVEIVPQNFYYDGFTGSFTDWISLGKWTYDRLLTGRGGLPDATISRIKTLTANITDPKEKARKIYEYMQGKTRYISIQIGIGGYQPMLASDVDRLNYGDCKALVNYTHALLKIANIDSWYCVVQAGTPKVSMQPDIASMNQGNHAILCIPFKNDTTWLECTSQQIPFGFLSDFTDDRLVLACTAEGGKLLHTPKYTADANQQIRRATFNINPQGVLSGNMETIFRGLQYDNRGHLLTSSATEQSKMIKNIYPINDMEIASLSFKHDRAALPAIVENLKLTAPDYAKATNNSLNFLINPVNRFKNVPHAIRSRLTPVFINEGYVNEDEITFNIPAGYKLERIPLNVHLNKPFGSYDATLIFDNNHLIYKRTLRLNDGSYAKDIYDELVEFLQKVADADNYSVSMVRTTN</sequence>
<keyword evidence="4" id="KW-1185">Reference proteome</keyword>
<accession>A0ABP7WAN4</accession>
<feature type="signal peptide" evidence="1">
    <location>
        <begin position="1"/>
        <end position="19"/>
    </location>
</feature>
<feature type="domain" description="DUF3857" evidence="2">
    <location>
        <begin position="58"/>
        <end position="215"/>
    </location>
</feature>
<organism evidence="3 4">
    <name type="scientific">Mucilaginibacter panaciglaebae</name>
    <dbReference type="NCBI Taxonomy" id="502331"/>
    <lineage>
        <taxon>Bacteria</taxon>
        <taxon>Pseudomonadati</taxon>
        <taxon>Bacteroidota</taxon>
        <taxon>Sphingobacteriia</taxon>
        <taxon>Sphingobacteriales</taxon>
        <taxon>Sphingobacteriaceae</taxon>
        <taxon>Mucilaginibacter</taxon>
    </lineage>
</organism>
<evidence type="ECO:0000313" key="3">
    <source>
        <dbReference type="EMBL" id="GAA4084840.1"/>
    </source>
</evidence>
<comment type="caution">
    <text evidence="3">The sequence shown here is derived from an EMBL/GenBank/DDBJ whole genome shotgun (WGS) entry which is preliminary data.</text>
</comment>
<gene>
    <name evidence="3" type="ORF">GCM10022392_02000</name>
</gene>
<protein>
    <recommendedName>
        <fullName evidence="2">DUF3857 domain-containing protein</fullName>
    </recommendedName>
</protein>
<dbReference type="Gene3D" id="2.60.40.3140">
    <property type="match status" value="1"/>
</dbReference>